<protein>
    <submittedName>
        <fullName evidence="4">MaoC-like dehydratase domain, HotDog domain superfamily</fullName>
    </submittedName>
</protein>
<evidence type="ECO:0000259" key="3">
    <source>
        <dbReference type="Pfam" id="PF22622"/>
    </source>
</evidence>
<proteinExistence type="predicted"/>
<dbReference type="OrthoDB" id="60204at2759"/>
<dbReference type="AlphaFoldDB" id="A0A9Q9EQX5"/>
<organism evidence="4 5">
    <name type="scientific">Septoria linicola</name>
    <dbReference type="NCBI Taxonomy" id="215465"/>
    <lineage>
        <taxon>Eukaryota</taxon>
        <taxon>Fungi</taxon>
        <taxon>Dikarya</taxon>
        <taxon>Ascomycota</taxon>
        <taxon>Pezizomycotina</taxon>
        <taxon>Dothideomycetes</taxon>
        <taxon>Dothideomycetidae</taxon>
        <taxon>Mycosphaerellales</taxon>
        <taxon>Mycosphaerellaceae</taxon>
        <taxon>Septoria</taxon>
    </lineage>
</organism>
<evidence type="ECO:0000313" key="4">
    <source>
        <dbReference type="EMBL" id="USW59279.1"/>
    </source>
</evidence>
<evidence type="ECO:0000259" key="2">
    <source>
        <dbReference type="Pfam" id="PF01575"/>
    </source>
</evidence>
<dbReference type="PANTHER" id="PTHR13078:SF57">
    <property type="entry name" value="DEHYDRATASE, PUTATIVE (AFU_ORTHOLOGUE AFUA_5G00640)-RELATED"/>
    <property type="match status" value="1"/>
</dbReference>
<dbReference type="Pfam" id="PF22622">
    <property type="entry name" value="MFE-2_hydrat-2_N"/>
    <property type="match status" value="1"/>
</dbReference>
<feature type="domain" description="MaoC-like" evidence="2">
    <location>
        <begin position="185"/>
        <end position="295"/>
    </location>
</feature>
<dbReference type="InterPro" id="IPR029069">
    <property type="entry name" value="HotDog_dom_sf"/>
</dbReference>
<dbReference type="Gene3D" id="3.10.129.10">
    <property type="entry name" value="Hotdog Thioesterase"/>
    <property type="match status" value="1"/>
</dbReference>
<dbReference type="GO" id="GO:0004300">
    <property type="term" value="F:enoyl-CoA hydratase activity"/>
    <property type="evidence" value="ECO:0007669"/>
    <property type="project" value="TreeGrafter"/>
</dbReference>
<dbReference type="EMBL" id="CP099429">
    <property type="protein sequence ID" value="USW59279.1"/>
    <property type="molecule type" value="Genomic_DNA"/>
</dbReference>
<dbReference type="GO" id="GO:0044594">
    <property type="term" value="F:17-beta-hydroxysteroid dehydrogenase (NAD+) activity"/>
    <property type="evidence" value="ECO:0007669"/>
    <property type="project" value="TreeGrafter"/>
</dbReference>
<gene>
    <name evidence="4" type="ORF">Slin15195_G125980</name>
</gene>
<dbReference type="SUPFAM" id="SSF54637">
    <property type="entry name" value="Thioesterase/thiol ester dehydrase-isomerase"/>
    <property type="match status" value="2"/>
</dbReference>
<sequence length="318" mass="35372">MSSQSLYQYPIKPASWNERDLLIFAASIGCDAEDLQYGYELDPNFAAFPTYSIVLTFKHDYTNTTSFAEHFTKFLTPPKDLLPGFPALDIQRVVDGERTLEVVRSLPKSSAGRDFAIQSNVTGIWDKGTGKPTIVKTTHDLIERFSDDKDAILYTRMSETAIFMSQGGWNGPNGPKPQTAPSPPKDRSPDASNTHHISPTAHLLYRLNGDYNPLHATRVQEAVVQPTPIMHGLYSWNAVARIVLKKFAKGDAQALKTFRASFASPVRPGDILETDMWISRQNATRKEIRFETKVKGKVVLANGVVVLETNDKGSESKL</sequence>
<dbReference type="PANTHER" id="PTHR13078">
    <property type="entry name" value="PEROXISOMAL MULTIFUNCTIONAL ENZYME TYPE 2-RELATED"/>
    <property type="match status" value="1"/>
</dbReference>
<dbReference type="GO" id="GO:0005777">
    <property type="term" value="C:peroxisome"/>
    <property type="evidence" value="ECO:0007669"/>
    <property type="project" value="TreeGrafter"/>
</dbReference>
<name>A0A9Q9EQX5_9PEZI</name>
<dbReference type="GO" id="GO:0003857">
    <property type="term" value="F:(3S)-3-hydroxyacyl-CoA dehydrogenase (NAD+) activity"/>
    <property type="evidence" value="ECO:0007669"/>
    <property type="project" value="TreeGrafter"/>
</dbReference>
<accession>A0A9Q9EQX5</accession>
<dbReference type="Pfam" id="PF01575">
    <property type="entry name" value="MaoC_dehydratas"/>
    <property type="match status" value="1"/>
</dbReference>
<dbReference type="InterPro" id="IPR002539">
    <property type="entry name" value="MaoC-like_dom"/>
</dbReference>
<keyword evidence="5" id="KW-1185">Reference proteome</keyword>
<dbReference type="InterPro" id="IPR054357">
    <property type="entry name" value="MFE-2_N"/>
</dbReference>
<feature type="region of interest" description="Disordered" evidence="1">
    <location>
        <begin position="165"/>
        <end position="196"/>
    </location>
</feature>
<dbReference type="GO" id="GO:0006635">
    <property type="term" value="P:fatty acid beta-oxidation"/>
    <property type="evidence" value="ECO:0007669"/>
    <property type="project" value="TreeGrafter"/>
</dbReference>
<feature type="compositionally biased region" description="Pro residues" evidence="1">
    <location>
        <begin position="174"/>
        <end position="183"/>
    </location>
</feature>
<reference evidence="4" key="1">
    <citation type="submission" date="2022-06" db="EMBL/GenBank/DDBJ databases">
        <title>Complete genome sequences of two strains of the flax pathogen Septoria linicola.</title>
        <authorList>
            <person name="Lapalu N."/>
            <person name="Simon A."/>
            <person name="Demenou B."/>
            <person name="Paumier D."/>
            <person name="Guillot M.-P."/>
            <person name="Gout L."/>
            <person name="Valade R."/>
        </authorList>
    </citation>
    <scope>NUCLEOTIDE SEQUENCE</scope>
    <source>
        <strain evidence="4">SE15195</strain>
    </source>
</reference>
<feature type="domain" description="Peroxisomal multifunctional enzyme type 2-like N-terminal" evidence="3">
    <location>
        <begin position="16"/>
        <end position="138"/>
    </location>
</feature>
<dbReference type="Proteomes" id="UP001056384">
    <property type="component" value="Chromosome 12"/>
</dbReference>
<evidence type="ECO:0000256" key="1">
    <source>
        <dbReference type="SAM" id="MobiDB-lite"/>
    </source>
</evidence>
<evidence type="ECO:0000313" key="5">
    <source>
        <dbReference type="Proteomes" id="UP001056384"/>
    </source>
</evidence>